<evidence type="ECO:0000313" key="2">
    <source>
        <dbReference type="EMBL" id="MBH0231606.1"/>
    </source>
</evidence>
<dbReference type="EMBL" id="JADZSC010000004">
    <property type="protein sequence ID" value="MBH0231606.1"/>
    <property type="molecule type" value="Genomic_DNA"/>
</dbReference>
<reference evidence="2 3" key="1">
    <citation type="journal article" date="2005" name="Int. J. Syst. Evol. Microbiol.">
        <title>Halobacillus yeomjeoni sp. nov., isolated from a marine solar saltern in Korea.</title>
        <authorList>
            <person name="Yoon J.H."/>
            <person name="Kang S.J."/>
            <person name="Lee C.H."/>
            <person name="Oh H.W."/>
            <person name="Oh T.K."/>
        </authorList>
    </citation>
    <scope>NUCLEOTIDE SEQUENCE [LARGE SCALE GENOMIC DNA]</scope>
    <source>
        <strain evidence="2 3">KCTC 3957</strain>
    </source>
</reference>
<dbReference type="AlphaFoldDB" id="A0A931HYB1"/>
<feature type="transmembrane region" description="Helical" evidence="1">
    <location>
        <begin position="9"/>
        <end position="25"/>
    </location>
</feature>
<keyword evidence="1" id="KW-0812">Transmembrane</keyword>
<organism evidence="2 3">
    <name type="scientific">Halobacillus yeomjeoni</name>
    <dbReference type="NCBI Taxonomy" id="311194"/>
    <lineage>
        <taxon>Bacteria</taxon>
        <taxon>Bacillati</taxon>
        <taxon>Bacillota</taxon>
        <taxon>Bacilli</taxon>
        <taxon>Bacillales</taxon>
        <taxon>Bacillaceae</taxon>
        <taxon>Halobacillus</taxon>
    </lineage>
</organism>
<evidence type="ECO:0000256" key="1">
    <source>
        <dbReference type="SAM" id="Phobius"/>
    </source>
</evidence>
<evidence type="ECO:0000313" key="3">
    <source>
        <dbReference type="Proteomes" id="UP000614490"/>
    </source>
</evidence>
<comment type="caution">
    <text evidence="2">The sequence shown here is derived from an EMBL/GenBank/DDBJ whole genome shotgun (WGS) entry which is preliminary data.</text>
</comment>
<name>A0A931HYB1_9BACI</name>
<accession>A0A931HYB1</accession>
<keyword evidence="1" id="KW-0472">Membrane</keyword>
<sequence>MDFKNDSKVWLYFLAVLSGFALIFLSDENVGEFFSELFKYVGIIAAAVFSFVIIFFGIFSFFRNN</sequence>
<feature type="transmembrane region" description="Helical" evidence="1">
    <location>
        <begin position="37"/>
        <end position="62"/>
    </location>
</feature>
<keyword evidence="3" id="KW-1185">Reference proteome</keyword>
<proteinExistence type="predicted"/>
<dbReference type="Proteomes" id="UP000614490">
    <property type="component" value="Unassembled WGS sequence"/>
</dbReference>
<protein>
    <submittedName>
        <fullName evidence="2">Uncharacterized protein</fullName>
    </submittedName>
</protein>
<gene>
    <name evidence="2" type="ORF">H0267_15455</name>
</gene>
<keyword evidence="1" id="KW-1133">Transmembrane helix</keyword>
<dbReference type="RefSeq" id="WP_197318243.1">
    <property type="nucleotide sequence ID" value="NZ_JADZSC010000004.1"/>
</dbReference>